<dbReference type="Proteomes" id="UP000728032">
    <property type="component" value="Unassembled WGS sequence"/>
</dbReference>
<dbReference type="AlphaFoldDB" id="A0A7R9QHE0"/>
<dbReference type="GO" id="GO:0005198">
    <property type="term" value="F:structural molecule activity"/>
    <property type="evidence" value="ECO:0007669"/>
    <property type="project" value="InterPro"/>
</dbReference>
<dbReference type="EMBL" id="CAJPVJ010002173">
    <property type="protein sequence ID" value="CAG2165872.1"/>
    <property type="molecule type" value="Genomic_DNA"/>
</dbReference>
<accession>A0A7R9QHE0</accession>
<sequence length="457" mass="52416">DHSDDQRKLSSRLVHLHRDESLGLGLSIKGGSDHSLPILISRIVSQSPADLCKQLFIGDEIIAVNGVDFDSTTTHDEALKLLRQSDDEISMKVRHHRVANIYRKQWRKNDNQFIDLQDDNPLIKKTSTLDLNDPKELIQNESNGANSWKECVRMELFLSNLSQYVSFSDKLRDAGFEVRAINGQTALVQCDNQEMCREWCQTITNAINNLTLNHMKLLNKSLPKSEHILYMGWVSECQTIGYQPKQSYKWSQEYLIIKGGALYIHKCPPNSLIQNDSQLNIQLINKSLYHYNCYQSVFRCLKPNEQLDDKRNVCIIQSAEESSPKYLSTETSDDLTNLKNAWHRANYHSVTQLGSKTFPVVCDGMSGSLTLDWRMGFALYDPLVKEYKWNYKFHQLKHSSDDGNHELSLTFVTNPNDSRITETQLLECNSLQNLLYCMHAFLSAKVASVDPRFLQSS</sequence>
<comment type="subcellular location">
    <subcellularLocation>
        <location evidence="1">Cytoplasm</location>
        <location evidence="1">Cytoskeleton</location>
    </subcellularLocation>
</comment>
<dbReference type="InterPro" id="IPR001478">
    <property type="entry name" value="PDZ"/>
</dbReference>
<evidence type="ECO:0000256" key="1">
    <source>
        <dbReference type="ARBA" id="ARBA00004245"/>
    </source>
</evidence>
<evidence type="ECO:0000313" key="6">
    <source>
        <dbReference type="EMBL" id="CAD7645826.1"/>
    </source>
</evidence>
<evidence type="ECO:0000256" key="3">
    <source>
        <dbReference type="ARBA" id="ARBA00022490"/>
    </source>
</evidence>
<dbReference type="GO" id="GO:0016010">
    <property type="term" value="C:dystrophin-associated glycoprotein complex"/>
    <property type="evidence" value="ECO:0007669"/>
    <property type="project" value="TreeGrafter"/>
</dbReference>
<organism evidence="6">
    <name type="scientific">Oppiella nova</name>
    <dbReference type="NCBI Taxonomy" id="334625"/>
    <lineage>
        <taxon>Eukaryota</taxon>
        <taxon>Metazoa</taxon>
        <taxon>Ecdysozoa</taxon>
        <taxon>Arthropoda</taxon>
        <taxon>Chelicerata</taxon>
        <taxon>Arachnida</taxon>
        <taxon>Acari</taxon>
        <taxon>Acariformes</taxon>
        <taxon>Sarcoptiformes</taxon>
        <taxon>Oribatida</taxon>
        <taxon>Brachypylina</taxon>
        <taxon>Oppioidea</taxon>
        <taxon>Oppiidae</taxon>
        <taxon>Oppiella</taxon>
    </lineage>
</organism>
<evidence type="ECO:0000256" key="2">
    <source>
        <dbReference type="ARBA" id="ARBA00010798"/>
    </source>
</evidence>
<gene>
    <name evidence="6" type="ORF">ONB1V03_LOCUS5410</name>
</gene>
<dbReference type="SUPFAM" id="SSF50156">
    <property type="entry name" value="PDZ domain-like"/>
    <property type="match status" value="1"/>
</dbReference>
<evidence type="ECO:0000256" key="4">
    <source>
        <dbReference type="ARBA" id="ARBA00023212"/>
    </source>
</evidence>
<dbReference type="Pfam" id="PF00595">
    <property type="entry name" value="PDZ"/>
    <property type="match status" value="1"/>
</dbReference>
<keyword evidence="7" id="KW-1185">Reference proteome</keyword>
<name>A0A7R9QHE0_9ACAR</name>
<proteinExistence type="inferred from homology"/>
<comment type="similarity">
    <text evidence="2">Belongs to the syntrophin family.</text>
</comment>
<dbReference type="InterPro" id="IPR015482">
    <property type="entry name" value="Syntrophin"/>
</dbReference>
<dbReference type="PROSITE" id="PS50106">
    <property type="entry name" value="PDZ"/>
    <property type="match status" value="1"/>
</dbReference>
<reference evidence="6" key="1">
    <citation type="submission" date="2020-11" db="EMBL/GenBank/DDBJ databases">
        <authorList>
            <person name="Tran Van P."/>
        </authorList>
    </citation>
    <scope>NUCLEOTIDE SEQUENCE</scope>
</reference>
<dbReference type="PANTHER" id="PTHR10554:SF1">
    <property type="entry name" value="FI16515P1"/>
    <property type="match status" value="1"/>
</dbReference>
<dbReference type="OrthoDB" id="9975356at2759"/>
<dbReference type="EMBL" id="OC916998">
    <property type="protein sequence ID" value="CAD7645826.1"/>
    <property type="molecule type" value="Genomic_DNA"/>
</dbReference>
<feature type="domain" description="PDZ" evidence="5">
    <location>
        <begin position="13"/>
        <end position="97"/>
    </location>
</feature>
<dbReference type="Gene3D" id="2.30.42.10">
    <property type="match status" value="1"/>
</dbReference>
<evidence type="ECO:0000259" key="5">
    <source>
        <dbReference type="PROSITE" id="PS50106"/>
    </source>
</evidence>
<dbReference type="PANTHER" id="PTHR10554">
    <property type="entry name" value="SYNTROPHIN"/>
    <property type="match status" value="1"/>
</dbReference>
<dbReference type="InterPro" id="IPR036034">
    <property type="entry name" value="PDZ_sf"/>
</dbReference>
<dbReference type="InterPro" id="IPR055108">
    <property type="entry name" value="Syntrophin_4th"/>
</dbReference>
<dbReference type="SMART" id="SM00228">
    <property type="entry name" value="PDZ"/>
    <property type="match status" value="1"/>
</dbReference>
<keyword evidence="3" id="KW-0963">Cytoplasm</keyword>
<protein>
    <recommendedName>
        <fullName evidence="5">PDZ domain-containing protein</fullName>
    </recommendedName>
</protein>
<keyword evidence="4" id="KW-0206">Cytoskeleton</keyword>
<evidence type="ECO:0000313" key="7">
    <source>
        <dbReference type="Proteomes" id="UP000728032"/>
    </source>
</evidence>
<dbReference type="GO" id="GO:0005856">
    <property type="term" value="C:cytoskeleton"/>
    <property type="evidence" value="ECO:0007669"/>
    <property type="project" value="UniProtKB-SubCell"/>
</dbReference>
<dbReference type="SUPFAM" id="SSF50729">
    <property type="entry name" value="PH domain-like"/>
    <property type="match status" value="1"/>
</dbReference>
<dbReference type="Pfam" id="PF23012">
    <property type="entry name" value="Syntrophin_4th"/>
    <property type="match status" value="1"/>
</dbReference>
<feature type="non-terminal residue" evidence="6">
    <location>
        <position position="1"/>
    </location>
</feature>